<dbReference type="PANTHER" id="PTHR31356:SF34">
    <property type="entry name" value="THYLAKOID LUMENAL 29 KDA PROTEIN, CHLOROPLASTIC"/>
    <property type="match status" value="1"/>
</dbReference>
<evidence type="ECO:0000313" key="5">
    <source>
        <dbReference type="Proteomes" id="UP001489004"/>
    </source>
</evidence>
<evidence type="ECO:0000313" key="4">
    <source>
        <dbReference type="EMBL" id="KAK9810280.1"/>
    </source>
</evidence>
<evidence type="ECO:0000259" key="3">
    <source>
        <dbReference type="PROSITE" id="PS50873"/>
    </source>
</evidence>
<dbReference type="Gene3D" id="1.10.520.10">
    <property type="match status" value="2"/>
</dbReference>
<comment type="similarity">
    <text evidence="2">Belongs to the peroxidase family.</text>
</comment>
<dbReference type="GO" id="GO:0000302">
    <property type="term" value="P:response to reactive oxygen species"/>
    <property type="evidence" value="ECO:0007669"/>
    <property type="project" value="TreeGrafter"/>
</dbReference>
<accession>A0AAW1PKF8</accession>
<keyword evidence="1" id="KW-0560">Oxidoreductase</keyword>
<feature type="domain" description="Plant heme peroxidase family profile" evidence="3">
    <location>
        <begin position="151"/>
        <end position="275"/>
    </location>
</feature>
<dbReference type="GO" id="GO:0042744">
    <property type="term" value="P:hydrogen peroxide catabolic process"/>
    <property type="evidence" value="ECO:0007669"/>
    <property type="project" value="TreeGrafter"/>
</dbReference>
<evidence type="ECO:0000256" key="2">
    <source>
        <dbReference type="RuleBase" id="RU004241"/>
    </source>
</evidence>
<keyword evidence="5" id="KW-1185">Reference proteome</keyword>
<protein>
    <recommendedName>
        <fullName evidence="3">Plant heme peroxidase family profile domain-containing protein</fullName>
    </recommendedName>
</protein>
<dbReference type="PANTHER" id="PTHR31356">
    <property type="entry name" value="THYLAKOID LUMENAL 29 KDA PROTEIN, CHLOROPLASTIC-RELATED"/>
    <property type="match status" value="1"/>
</dbReference>
<organism evidence="4 5">
    <name type="scientific">[Myrmecia] bisecta</name>
    <dbReference type="NCBI Taxonomy" id="41462"/>
    <lineage>
        <taxon>Eukaryota</taxon>
        <taxon>Viridiplantae</taxon>
        <taxon>Chlorophyta</taxon>
        <taxon>core chlorophytes</taxon>
        <taxon>Trebouxiophyceae</taxon>
        <taxon>Trebouxiales</taxon>
        <taxon>Trebouxiaceae</taxon>
        <taxon>Myrmecia</taxon>
    </lineage>
</organism>
<dbReference type="Pfam" id="PF00141">
    <property type="entry name" value="peroxidase"/>
    <property type="match status" value="1"/>
</dbReference>
<dbReference type="InterPro" id="IPR002016">
    <property type="entry name" value="Haem_peroxidase"/>
</dbReference>
<dbReference type="InterPro" id="IPR010255">
    <property type="entry name" value="Haem_peroxidase_sf"/>
</dbReference>
<dbReference type="Proteomes" id="UP001489004">
    <property type="component" value="Unassembled WGS sequence"/>
</dbReference>
<sequence length="373" mass="40640">MRSETTKLQVGWLKTSRSLLVPESLRGACPPAESTVCRTACSAHRSQAEEEIKRWTGADSSRRQLMLAGAAFALAPVVLPGLALADDGKTVRTVLGVNNLSTFQRRAQKQQIKDRAARELKKVLTPGDANLALRLVFNDAGTYDVATDTGGVDGSVFLDEELKRPENQILKPLVAKLAKAKKAIDEQGAVFGQGPISWADLGCLAVREATMAEWRKIKISRAPVVSGGETIADAFGSPFEVALGRIDSGVPSPAGRIPGDDASLDEIHAYLTALGNKNPEGGFGKPKPPFWERPSFVLWTAAQADPEAAEQRFSADPRYAGYKKKYDMSRRTVTRSEYEVDFAEYFYKLANLGAKFDKDAYLYSTVIQLPKLS</sequence>
<reference evidence="4 5" key="1">
    <citation type="journal article" date="2024" name="Nat. Commun.">
        <title>Phylogenomics reveals the evolutionary origins of lichenization in chlorophyte algae.</title>
        <authorList>
            <person name="Puginier C."/>
            <person name="Libourel C."/>
            <person name="Otte J."/>
            <person name="Skaloud P."/>
            <person name="Haon M."/>
            <person name="Grisel S."/>
            <person name="Petersen M."/>
            <person name="Berrin J.G."/>
            <person name="Delaux P.M."/>
            <person name="Dal Grande F."/>
            <person name="Keller J."/>
        </authorList>
    </citation>
    <scope>NUCLEOTIDE SEQUENCE [LARGE SCALE GENOMIC DNA]</scope>
    <source>
        <strain evidence="4 5">SAG 2043</strain>
    </source>
</reference>
<proteinExistence type="inferred from homology"/>
<dbReference type="GO" id="GO:0020037">
    <property type="term" value="F:heme binding"/>
    <property type="evidence" value="ECO:0007669"/>
    <property type="project" value="InterPro"/>
</dbReference>
<dbReference type="GO" id="GO:0034599">
    <property type="term" value="P:cellular response to oxidative stress"/>
    <property type="evidence" value="ECO:0007669"/>
    <property type="project" value="InterPro"/>
</dbReference>
<dbReference type="AlphaFoldDB" id="A0AAW1PKF8"/>
<dbReference type="GO" id="GO:0004601">
    <property type="term" value="F:peroxidase activity"/>
    <property type="evidence" value="ECO:0007669"/>
    <property type="project" value="InterPro"/>
</dbReference>
<dbReference type="EMBL" id="JALJOR010000010">
    <property type="protein sequence ID" value="KAK9810280.1"/>
    <property type="molecule type" value="Genomic_DNA"/>
</dbReference>
<name>A0AAW1PKF8_9CHLO</name>
<comment type="caution">
    <text evidence="4">The sequence shown here is derived from an EMBL/GenBank/DDBJ whole genome shotgun (WGS) entry which is preliminary data.</text>
</comment>
<dbReference type="PROSITE" id="PS50873">
    <property type="entry name" value="PEROXIDASE_4"/>
    <property type="match status" value="1"/>
</dbReference>
<dbReference type="InterPro" id="IPR044831">
    <property type="entry name" value="Ccp1-like"/>
</dbReference>
<gene>
    <name evidence="4" type="ORF">WJX72_007826</name>
</gene>
<evidence type="ECO:0000256" key="1">
    <source>
        <dbReference type="ARBA" id="ARBA00023002"/>
    </source>
</evidence>
<dbReference type="SUPFAM" id="SSF48113">
    <property type="entry name" value="Heme-dependent peroxidases"/>
    <property type="match status" value="1"/>
</dbReference>